<keyword evidence="5" id="KW-1185">Reference proteome</keyword>
<dbReference type="EMBL" id="CAJNOL010001515">
    <property type="protein sequence ID" value="CAF1374320.1"/>
    <property type="molecule type" value="Genomic_DNA"/>
</dbReference>
<dbReference type="NCBIfam" id="TIGR01444">
    <property type="entry name" value="fkbM_fam"/>
    <property type="match status" value="1"/>
</dbReference>
<dbReference type="InterPro" id="IPR029063">
    <property type="entry name" value="SAM-dependent_MTases_sf"/>
</dbReference>
<accession>A0A815JB06</accession>
<dbReference type="CDD" id="cd02440">
    <property type="entry name" value="AdoMet_MTases"/>
    <property type="match status" value="1"/>
</dbReference>
<evidence type="ECO:0000259" key="2">
    <source>
        <dbReference type="Pfam" id="PF05050"/>
    </source>
</evidence>
<dbReference type="PANTHER" id="PTHR34203:SF15">
    <property type="entry name" value="SLL1173 PROTEIN"/>
    <property type="match status" value="1"/>
</dbReference>
<gene>
    <name evidence="4" type="ORF">JXQ802_LOCUS33323</name>
    <name evidence="3" type="ORF">PYM288_LOCUS21781</name>
</gene>
<keyword evidence="1" id="KW-0812">Transmembrane</keyword>
<evidence type="ECO:0000256" key="1">
    <source>
        <dbReference type="SAM" id="Phobius"/>
    </source>
</evidence>
<reference evidence="4" key="1">
    <citation type="submission" date="2021-02" db="EMBL/GenBank/DDBJ databases">
        <authorList>
            <person name="Nowell W R."/>
        </authorList>
    </citation>
    <scope>NUCLEOTIDE SEQUENCE</scope>
</reference>
<keyword evidence="1" id="KW-1133">Transmembrane helix</keyword>
<evidence type="ECO:0000313" key="4">
    <source>
        <dbReference type="EMBL" id="CAF1374320.1"/>
    </source>
</evidence>
<evidence type="ECO:0000313" key="5">
    <source>
        <dbReference type="Proteomes" id="UP000663870"/>
    </source>
</evidence>
<proteinExistence type="predicted"/>
<protein>
    <recommendedName>
        <fullName evidence="2">Methyltransferase FkbM domain-containing protein</fullName>
    </recommendedName>
</protein>
<keyword evidence="1" id="KW-0472">Membrane</keyword>
<dbReference type="PANTHER" id="PTHR34203">
    <property type="entry name" value="METHYLTRANSFERASE, FKBM FAMILY PROTEIN"/>
    <property type="match status" value="1"/>
</dbReference>
<dbReference type="InterPro" id="IPR052514">
    <property type="entry name" value="SAM-dependent_MTase"/>
</dbReference>
<dbReference type="Pfam" id="PF05050">
    <property type="entry name" value="Methyltransf_21"/>
    <property type="match status" value="1"/>
</dbReference>
<comment type="caution">
    <text evidence="4">The sequence shown here is derived from an EMBL/GenBank/DDBJ whole genome shotgun (WGS) entry which is preliminary data.</text>
</comment>
<name>A0A815JB06_9BILA</name>
<dbReference type="Gene3D" id="3.40.50.150">
    <property type="entry name" value="Vaccinia Virus protein VP39"/>
    <property type="match status" value="1"/>
</dbReference>
<organism evidence="4 5">
    <name type="scientific">Rotaria sordida</name>
    <dbReference type="NCBI Taxonomy" id="392033"/>
    <lineage>
        <taxon>Eukaryota</taxon>
        <taxon>Metazoa</taxon>
        <taxon>Spiralia</taxon>
        <taxon>Gnathifera</taxon>
        <taxon>Rotifera</taxon>
        <taxon>Eurotatoria</taxon>
        <taxon>Bdelloidea</taxon>
        <taxon>Philodinida</taxon>
        <taxon>Philodinidae</taxon>
        <taxon>Rotaria</taxon>
    </lineage>
</organism>
<dbReference type="Proteomes" id="UP000663870">
    <property type="component" value="Unassembled WGS sequence"/>
</dbReference>
<dbReference type="InterPro" id="IPR006342">
    <property type="entry name" value="FkbM_mtfrase"/>
</dbReference>
<dbReference type="AlphaFoldDB" id="A0A815JB06"/>
<feature type="transmembrane region" description="Helical" evidence="1">
    <location>
        <begin position="31"/>
        <end position="49"/>
    </location>
</feature>
<evidence type="ECO:0000313" key="3">
    <source>
        <dbReference type="EMBL" id="CAF1142433.1"/>
    </source>
</evidence>
<dbReference type="EMBL" id="CAJNOH010000885">
    <property type="protein sequence ID" value="CAF1142433.1"/>
    <property type="molecule type" value="Genomic_DNA"/>
</dbReference>
<dbReference type="Proteomes" id="UP000663854">
    <property type="component" value="Unassembled WGS sequence"/>
</dbReference>
<sequence>MPTLNRSVDKQTKQSYIGRMLYIQLVRPRRILFVLGCITLLVAANYFYANSLTNLTESVKSRSHELNVKQRHIIRKIVEIKDRQPSYKLYIYEGYEADVDRKRAQAKLLDNIKLYDKCQQNPKTLVIDVGASLGHFGFYAAACGCQVYMFEVDPIKISLLRMSIKLNSFESRITLVPKAVSDLPSKSQIYMSLNTSSQISRDEIHDKSDVYTVETTNFNQFNFSTDIYLLRVDIEGYEIHVFRGSEKLFRNNLIHHVLFQYTPSGTDRVLQNDLLAYMRDILGGQKFYALHPKQPILYGPIYNEDIDHFYTQHQALNLERDVYVLFRDDDLTIDSKPYEFQSSFD</sequence>
<dbReference type="SUPFAM" id="SSF53335">
    <property type="entry name" value="S-adenosyl-L-methionine-dependent methyltransferases"/>
    <property type="match status" value="1"/>
</dbReference>
<feature type="domain" description="Methyltransferase FkbM" evidence="2">
    <location>
        <begin position="128"/>
        <end position="279"/>
    </location>
</feature>